<dbReference type="PANTHER" id="PTHR43726">
    <property type="entry name" value="3-METHYLORNITHINE SYNTHASE"/>
    <property type="match status" value="1"/>
</dbReference>
<dbReference type="InterPro" id="IPR013785">
    <property type="entry name" value="Aldolase_TIM"/>
</dbReference>
<dbReference type="Proteomes" id="UP000199512">
    <property type="component" value="Unassembled WGS sequence"/>
</dbReference>
<sequence>MSIENGKNRINSYVVAASEWERKKGSSNNVYMSQDFQEERYSISDDEEIIKKGKEHIQKIIIETLYKEHDLSDKDLIWLIDNIDNKGKKLLFEKSKSLRDKYYGKKVYLRGLIEFTNYCKRECRYCGINAYNKKAVRYRLTKEEILECCENGRKLGYSTFVLQGGEDSYFKDEVMVDIVKSIKKKYKGCAVTLSIGERSYESYKVLREAGVDRFLLRHETVNEELYRWLHPKSKFETRKNCLLNLKKLGYQTGAGFMVGLPWYTTKDYVGDLRFIKNLQAEMVGIGPYITHEDTSMKDYKSGDLETTILMLSLVRMLLPKVLLPATTALGTISKDGRKAGLDVGCNVIMPNLSPENHRKDYSLYNNKKSSGSESAQALKLIVDEIEKYGYKCDMARGDSKMLDSSI</sequence>
<dbReference type="SUPFAM" id="SSF102114">
    <property type="entry name" value="Radical SAM enzymes"/>
    <property type="match status" value="1"/>
</dbReference>
<keyword evidence="1" id="KW-0949">S-adenosyl-L-methionine</keyword>
<evidence type="ECO:0000256" key="4">
    <source>
        <dbReference type="ARBA" id="ARBA00023014"/>
    </source>
</evidence>
<name>A0A1H8G4F5_9FIRM</name>
<feature type="domain" description="Radical SAM core" evidence="5">
    <location>
        <begin position="105"/>
        <end position="326"/>
    </location>
</feature>
<keyword evidence="4" id="KW-0411">Iron-sulfur</keyword>
<evidence type="ECO:0000313" key="6">
    <source>
        <dbReference type="EMBL" id="SEN38893.1"/>
    </source>
</evidence>
<dbReference type="GO" id="GO:0016740">
    <property type="term" value="F:transferase activity"/>
    <property type="evidence" value="ECO:0007669"/>
    <property type="project" value="TreeGrafter"/>
</dbReference>
<dbReference type="Gene3D" id="3.20.20.70">
    <property type="entry name" value="Aldolase class I"/>
    <property type="match status" value="1"/>
</dbReference>
<dbReference type="SFLD" id="SFLDG01280">
    <property type="entry name" value="HydE/PylB-like"/>
    <property type="match status" value="1"/>
</dbReference>
<keyword evidence="7" id="KW-1185">Reference proteome</keyword>
<reference evidence="6 7" key="1">
    <citation type="submission" date="2016-10" db="EMBL/GenBank/DDBJ databases">
        <authorList>
            <person name="de Groot N.N."/>
        </authorList>
    </citation>
    <scope>NUCLEOTIDE SEQUENCE [LARGE SCALE GENOMIC DNA]</scope>
    <source>
        <strain evidence="6 7">Calf135</strain>
    </source>
</reference>
<dbReference type="GO" id="GO:0046872">
    <property type="term" value="F:metal ion binding"/>
    <property type="evidence" value="ECO:0007669"/>
    <property type="project" value="UniProtKB-KW"/>
</dbReference>
<dbReference type="PANTHER" id="PTHR43726:SF1">
    <property type="entry name" value="BIOTIN SYNTHASE"/>
    <property type="match status" value="1"/>
</dbReference>
<dbReference type="InterPro" id="IPR024021">
    <property type="entry name" value="FeFe-hyd_HydE_rSAM"/>
</dbReference>
<dbReference type="EMBL" id="FODF01000003">
    <property type="protein sequence ID" value="SEN38893.1"/>
    <property type="molecule type" value="Genomic_DNA"/>
</dbReference>
<keyword evidence="3" id="KW-0408">Iron</keyword>
<dbReference type="RefSeq" id="WP_330386660.1">
    <property type="nucleotide sequence ID" value="NZ_FODF01000003.1"/>
</dbReference>
<dbReference type="GO" id="GO:0051536">
    <property type="term" value="F:iron-sulfur cluster binding"/>
    <property type="evidence" value="ECO:0007669"/>
    <property type="project" value="UniProtKB-KW"/>
</dbReference>
<dbReference type="PROSITE" id="PS51918">
    <property type="entry name" value="RADICAL_SAM"/>
    <property type="match status" value="1"/>
</dbReference>
<evidence type="ECO:0000256" key="2">
    <source>
        <dbReference type="ARBA" id="ARBA00022723"/>
    </source>
</evidence>
<dbReference type="SFLD" id="SFLDF00348">
    <property type="entry name" value="FeFe_hydrogenase_maturase_(Hyd"/>
    <property type="match status" value="1"/>
</dbReference>
<dbReference type="CDD" id="cd01335">
    <property type="entry name" value="Radical_SAM"/>
    <property type="match status" value="1"/>
</dbReference>
<proteinExistence type="predicted"/>
<accession>A0A1H8G4F5</accession>
<dbReference type="InterPro" id="IPR007197">
    <property type="entry name" value="rSAM"/>
</dbReference>
<dbReference type="STRING" id="215200.SAMN05216454_10360"/>
<protein>
    <submittedName>
        <fullName evidence="6">Iron-only hydrogenase maturation protein HydE</fullName>
    </submittedName>
</protein>
<gene>
    <name evidence="6" type="ORF">SAMN05216454_10360</name>
</gene>
<dbReference type="Pfam" id="PF04055">
    <property type="entry name" value="Radical_SAM"/>
    <property type="match status" value="1"/>
</dbReference>
<organism evidence="6 7">
    <name type="scientific">Peptostreptococcus russellii</name>
    <dbReference type="NCBI Taxonomy" id="215200"/>
    <lineage>
        <taxon>Bacteria</taxon>
        <taxon>Bacillati</taxon>
        <taxon>Bacillota</taxon>
        <taxon>Clostridia</taxon>
        <taxon>Peptostreptococcales</taxon>
        <taxon>Peptostreptococcaceae</taxon>
        <taxon>Peptostreptococcus</taxon>
    </lineage>
</organism>
<dbReference type="SFLD" id="SFLDS00029">
    <property type="entry name" value="Radical_SAM"/>
    <property type="match status" value="1"/>
</dbReference>
<dbReference type="SMART" id="SM00729">
    <property type="entry name" value="Elp3"/>
    <property type="match status" value="1"/>
</dbReference>
<dbReference type="NCBIfam" id="TIGR03956">
    <property type="entry name" value="rSAM_HydE"/>
    <property type="match status" value="1"/>
</dbReference>
<dbReference type="InterPro" id="IPR006638">
    <property type="entry name" value="Elp3/MiaA/NifB-like_rSAM"/>
</dbReference>
<evidence type="ECO:0000256" key="3">
    <source>
        <dbReference type="ARBA" id="ARBA00023004"/>
    </source>
</evidence>
<dbReference type="InterPro" id="IPR058240">
    <property type="entry name" value="rSAM_sf"/>
</dbReference>
<dbReference type="AlphaFoldDB" id="A0A1H8G4F5"/>
<dbReference type="SFLD" id="SFLDG01082">
    <property type="entry name" value="B12-binding_domain_containing"/>
    <property type="match status" value="1"/>
</dbReference>
<evidence type="ECO:0000259" key="5">
    <source>
        <dbReference type="PROSITE" id="PS51918"/>
    </source>
</evidence>
<evidence type="ECO:0000313" key="7">
    <source>
        <dbReference type="Proteomes" id="UP000199512"/>
    </source>
</evidence>
<dbReference type="SFLD" id="SFLDG01060">
    <property type="entry name" value="BATS_domain_containing"/>
    <property type="match status" value="1"/>
</dbReference>
<dbReference type="InterPro" id="IPR034422">
    <property type="entry name" value="HydE/PylB-like"/>
</dbReference>
<keyword evidence="2" id="KW-0479">Metal-binding</keyword>
<evidence type="ECO:0000256" key="1">
    <source>
        <dbReference type="ARBA" id="ARBA00022691"/>
    </source>
</evidence>